<evidence type="ECO:0000256" key="2">
    <source>
        <dbReference type="ARBA" id="ARBA00022801"/>
    </source>
</evidence>
<comment type="caution">
    <text evidence="5">The sequence shown here is derived from an EMBL/GenBank/DDBJ whole genome shotgun (WGS) entry which is preliminary data.</text>
</comment>
<evidence type="ECO:0000313" key="5">
    <source>
        <dbReference type="EMBL" id="MFC6290543.1"/>
    </source>
</evidence>
<dbReference type="InterPro" id="IPR051056">
    <property type="entry name" value="Glycosyl_Hydrolase_73"/>
</dbReference>
<dbReference type="GO" id="GO:0016787">
    <property type="term" value="F:hydrolase activity"/>
    <property type="evidence" value="ECO:0007669"/>
    <property type="project" value="UniProtKB-KW"/>
</dbReference>
<keyword evidence="6" id="KW-1185">Reference proteome</keyword>
<gene>
    <name evidence="5" type="ORF">ACFP1M_10205</name>
</gene>
<dbReference type="InterPro" id="IPR002901">
    <property type="entry name" value="MGlyc_endo_b_GlcNAc-like_dom"/>
</dbReference>
<accession>A0ABW1UCZ5</accession>
<dbReference type="PANTHER" id="PTHR33308:SF9">
    <property type="entry name" value="PEPTIDOGLYCAN HYDROLASE FLGJ"/>
    <property type="match status" value="1"/>
</dbReference>
<evidence type="ECO:0000256" key="1">
    <source>
        <dbReference type="ARBA" id="ARBA00010266"/>
    </source>
</evidence>
<organism evidence="5 6">
    <name type="scientific">Levilactobacillus angrenensis</name>
    <dbReference type="NCBI Taxonomy" id="2486020"/>
    <lineage>
        <taxon>Bacteria</taxon>
        <taxon>Bacillati</taxon>
        <taxon>Bacillota</taxon>
        <taxon>Bacilli</taxon>
        <taxon>Lactobacillales</taxon>
        <taxon>Lactobacillaceae</taxon>
        <taxon>Levilactobacillus</taxon>
    </lineage>
</organism>
<keyword evidence="2 5" id="KW-0378">Hydrolase</keyword>
<protein>
    <submittedName>
        <fullName evidence="5">Glycoside hydrolase family 73 protein</fullName>
    </submittedName>
</protein>
<proteinExistence type="inferred from homology"/>
<dbReference type="Pfam" id="PF01832">
    <property type="entry name" value="Glucosaminidase"/>
    <property type="match status" value="1"/>
</dbReference>
<dbReference type="RefSeq" id="WP_125575431.1">
    <property type="nucleotide sequence ID" value="NZ_JBHSSO010000069.1"/>
</dbReference>
<evidence type="ECO:0000259" key="4">
    <source>
        <dbReference type="SMART" id="SM00047"/>
    </source>
</evidence>
<reference evidence="6" key="1">
    <citation type="journal article" date="2019" name="Int. J. Syst. Evol. Microbiol.">
        <title>The Global Catalogue of Microorganisms (GCM) 10K type strain sequencing project: providing services to taxonomists for standard genome sequencing and annotation.</title>
        <authorList>
            <consortium name="The Broad Institute Genomics Platform"/>
            <consortium name="The Broad Institute Genome Sequencing Center for Infectious Disease"/>
            <person name="Wu L."/>
            <person name="Ma J."/>
        </authorList>
    </citation>
    <scope>NUCLEOTIDE SEQUENCE [LARGE SCALE GENOMIC DNA]</scope>
    <source>
        <strain evidence="6">CCM 8893</strain>
    </source>
</reference>
<evidence type="ECO:0000313" key="6">
    <source>
        <dbReference type="Proteomes" id="UP001596258"/>
    </source>
</evidence>
<sequence length="479" mass="52507">MKRTKRWLLATLIVGAGLGGLTIGKGTGHAATTDPQTFISTLKSPVTSVANKYKLYPSVMMAQAALESAWGTSTLTTTANNYFGIKGSYNGQSVTMQTAEYDSNGQLYYTDANFRKYPSAKASMTDNATLLRGGTSYNPALYSGTWRENAATYSDAANALTNTYATSPTYGSSLISIIKTYGLNTLLDGSASSSASSSSSSSSESSTTAKPEPTYASAKYYGGASGQTARLNSKYTSYRLYNHVKGTRANITKTAWKKVPAGQSVQVYLDMRGVKTTAAGNKTTWYRIRFSNSASAKKYWLYGKALTLPTVKYSKGTAKVKVNNALSGYYYNHVYNSPYLAKSMGKLKALTAKSYTADNQAIRTQDGVKTTWYRIKVGDKKYWIAANEAAASPQYDYVTYANASGTKKLSAKYSKYHLYNHVKKTHFNQQTFDWPKGVKKGTKVTVNYKGVKTTYGTTWYRFKFSGDKTNYWVDSRALA</sequence>
<dbReference type="Proteomes" id="UP001596258">
    <property type="component" value="Unassembled WGS sequence"/>
</dbReference>
<evidence type="ECO:0000256" key="3">
    <source>
        <dbReference type="SAM" id="MobiDB-lite"/>
    </source>
</evidence>
<name>A0ABW1UCZ5_9LACO</name>
<dbReference type="PANTHER" id="PTHR33308">
    <property type="entry name" value="PEPTIDOGLYCAN HYDROLASE FLGJ"/>
    <property type="match status" value="1"/>
</dbReference>
<feature type="compositionally biased region" description="Low complexity" evidence="3">
    <location>
        <begin position="193"/>
        <end position="206"/>
    </location>
</feature>
<dbReference type="SMART" id="SM00047">
    <property type="entry name" value="LYZ2"/>
    <property type="match status" value="1"/>
</dbReference>
<comment type="similarity">
    <text evidence="1">Belongs to the glycosyl hydrolase 73 family.</text>
</comment>
<feature type="domain" description="Mannosyl-glycoprotein endo-beta-N-acetylglucosamidase-like" evidence="4">
    <location>
        <begin position="28"/>
        <end position="188"/>
    </location>
</feature>
<dbReference type="Gene3D" id="1.10.530.10">
    <property type="match status" value="1"/>
</dbReference>
<dbReference type="Gene3D" id="4.10.80.30">
    <property type="entry name" value="DNA polymerase, domain 6"/>
    <property type="match status" value="1"/>
</dbReference>
<dbReference type="EMBL" id="JBHSSO010000069">
    <property type="protein sequence ID" value="MFC6290543.1"/>
    <property type="molecule type" value="Genomic_DNA"/>
</dbReference>
<feature type="region of interest" description="Disordered" evidence="3">
    <location>
        <begin position="193"/>
        <end position="212"/>
    </location>
</feature>